<dbReference type="InterPro" id="IPR050524">
    <property type="entry name" value="APC_YAT"/>
</dbReference>
<keyword evidence="4" id="KW-0029">Amino-acid transport</keyword>
<dbReference type="AlphaFoldDB" id="A0A2G8RTI3"/>
<dbReference type="OrthoDB" id="10062876at2759"/>
<evidence type="ECO:0000259" key="9">
    <source>
        <dbReference type="Pfam" id="PF00324"/>
    </source>
</evidence>
<sequence>MADSREKGYHPDGTSSVERGTIHDYVPQHQDDRYNFDPADLDRVQRKLKQRHVQMIAIAGTLGTGLFLGSGFSLGAAGPLGALIAYAFVGTTAYASLCAVGEMTAHAPVSGTFPHFAARWVDPAFGFALGWNYFYTNAISVPVEISAAGLLLTFWDTNTSHQPGYTAVICVFACVINIFGVRWFGESEFVFSLIKLSLITILIITGLVIDLGGGPNHQRLGFHYWKTPGPLAGANLTPDKPGLDKFLGILSCIVQAAFSFQGVELVAVAASETESPRRNISKAVRRVFWRILLFYLLGLLITGMIVPYNDGDLLKSAGTAAESPYVIAMTRAGIKVLPHIINAGVFTSAFSAGNSFLFCASRVLYGLAVRGQAPRVFAYCTKSGLPIVAVITSGAFGLLAFMNASAGGATVFNWFVSLSAVGGFISWWAMNVTYIFFYRGLKTQGIDRKKLLYYNPLQPYLAYWGTFWLFIFILINGFTVFWNFNVSTFLTSYINIPLFIILYVGYKVIKRTRFWRPEEMDFVTGIPTVEETEVPEVPPRTIGEKIAAVVF</sequence>
<dbReference type="STRING" id="1077348.A0A2G8RTI3"/>
<evidence type="ECO:0000313" key="10">
    <source>
        <dbReference type="EMBL" id="PIL24827.1"/>
    </source>
</evidence>
<feature type="transmembrane region" description="Helical" evidence="8">
    <location>
        <begin position="488"/>
        <end position="506"/>
    </location>
</feature>
<dbReference type="PANTHER" id="PTHR43341">
    <property type="entry name" value="AMINO ACID PERMEASE"/>
    <property type="match status" value="1"/>
</dbReference>
<feature type="compositionally biased region" description="Basic and acidic residues" evidence="7">
    <location>
        <begin position="1"/>
        <end position="10"/>
    </location>
</feature>
<dbReference type="FunFam" id="1.20.1740.10:FF:000006">
    <property type="entry name" value="General amino acid permease"/>
    <property type="match status" value="1"/>
</dbReference>
<dbReference type="Proteomes" id="UP000230002">
    <property type="component" value="Unassembled WGS sequence"/>
</dbReference>
<name>A0A2G8RTI3_9APHY</name>
<proteinExistence type="predicted"/>
<feature type="transmembrane region" description="Helical" evidence="8">
    <location>
        <begin position="53"/>
        <end position="74"/>
    </location>
</feature>
<keyword evidence="5 8" id="KW-1133">Transmembrane helix</keyword>
<dbReference type="GO" id="GO:0015171">
    <property type="term" value="F:amino acid transmembrane transporter activity"/>
    <property type="evidence" value="ECO:0007669"/>
    <property type="project" value="TreeGrafter"/>
</dbReference>
<evidence type="ECO:0000313" key="11">
    <source>
        <dbReference type="Proteomes" id="UP000230002"/>
    </source>
</evidence>
<dbReference type="PROSITE" id="PS00218">
    <property type="entry name" value="AMINO_ACID_PERMEASE_1"/>
    <property type="match status" value="1"/>
</dbReference>
<reference evidence="10 11" key="1">
    <citation type="journal article" date="2015" name="Sci. Rep.">
        <title>Chromosome-level genome map provides insights into diverse defense mechanisms in the medicinal fungus Ganoderma sinense.</title>
        <authorList>
            <person name="Zhu Y."/>
            <person name="Xu J."/>
            <person name="Sun C."/>
            <person name="Zhou S."/>
            <person name="Xu H."/>
            <person name="Nelson D.R."/>
            <person name="Qian J."/>
            <person name="Song J."/>
            <person name="Luo H."/>
            <person name="Xiang L."/>
            <person name="Li Y."/>
            <person name="Xu Z."/>
            <person name="Ji A."/>
            <person name="Wang L."/>
            <person name="Lu S."/>
            <person name="Hayward A."/>
            <person name="Sun W."/>
            <person name="Li X."/>
            <person name="Schwartz D.C."/>
            <person name="Wang Y."/>
            <person name="Chen S."/>
        </authorList>
    </citation>
    <scope>NUCLEOTIDE SEQUENCE [LARGE SCALE GENOMIC DNA]</scope>
    <source>
        <strain evidence="10 11">ZZ0214-1</strain>
    </source>
</reference>
<keyword evidence="6 8" id="KW-0472">Membrane</keyword>
<feature type="transmembrane region" description="Helical" evidence="8">
    <location>
        <begin position="287"/>
        <end position="306"/>
    </location>
</feature>
<feature type="domain" description="Amino acid permease/ SLC12A" evidence="9">
    <location>
        <begin position="52"/>
        <end position="514"/>
    </location>
</feature>
<feature type="transmembrane region" description="Helical" evidence="8">
    <location>
        <begin position="340"/>
        <end position="364"/>
    </location>
</feature>
<organism evidence="10 11">
    <name type="scientific">Ganoderma sinense ZZ0214-1</name>
    <dbReference type="NCBI Taxonomy" id="1077348"/>
    <lineage>
        <taxon>Eukaryota</taxon>
        <taxon>Fungi</taxon>
        <taxon>Dikarya</taxon>
        <taxon>Basidiomycota</taxon>
        <taxon>Agaricomycotina</taxon>
        <taxon>Agaricomycetes</taxon>
        <taxon>Polyporales</taxon>
        <taxon>Polyporaceae</taxon>
        <taxon>Ganoderma</taxon>
    </lineage>
</organism>
<feature type="transmembrane region" description="Helical" evidence="8">
    <location>
        <begin position="376"/>
        <end position="402"/>
    </location>
</feature>
<dbReference type="Gene3D" id="1.20.1740.10">
    <property type="entry name" value="Amino acid/polyamine transporter I"/>
    <property type="match status" value="1"/>
</dbReference>
<dbReference type="InterPro" id="IPR004840">
    <property type="entry name" value="Amino_acid_permease_CS"/>
</dbReference>
<comment type="subcellular location">
    <subcellularLocation>
        <location evidence="1">Membrane</location>
        <topology evidence="1">Multi-pass membrane protein</topology>
    </subcellularLocation>
</comment>
<feature type="transmembrane region" description="Helical" evidence="8">
    <location>
        <begin position="80"/>
        <end position="100"/>
    </location>
</feature>
<dbReference type="EMBL" id="AYKW01000056">
    <property type="protein sequence ID" value="PIL24827.1"/>
    <property type="molecule type" value="Genomic_DNA"/>
</dbReference>
<evidence type="ECO:0000256" key="1">
    <source>
        <dbReference type="ARBA" id="ARBA00004141"/>
    </source>
</evidence>
<keyword evidence="2" id="KW-0813">Transport</keyword>
<evidence type="ECO:0000256" key="8">
    <source>
        <dbReference type="SAM" id="Phobius"/>
    </source>
</evidence>
<evidence type="ECO:0000256" key="4">
    <source>
        <dbReference type="ARBA" id="ARBA00022970"/>
    </source>
</evidence>
<protein>
    <submittedName>
        <fullName evidence="10">Transporter</fullName>
    </submittedName>
</protein>
<evidence type="ECO:0000256" key="3">
    <source>
        <dbReference type="ARBA" id="ARBA00022692"/>
    </source>
</evidence>
<dbReference type="PIRSF" id="PIRSF006060">
    <property type="entry name" value="AA_transporter"/>
    <property type="match status" value="1"/>
</dbReference>
<evidence type="ECO:0000256" key="6">
    <source>
        <dbReference type="ARBA" id="ARBA00023136"/>
    </source>
</evidence>
<keyword evidence="11" id="KW-1185">Reference proteome</keyword>
<dbReference type="PANTHER" id="PTHR43341:SF1">
    <property type="entry name" value="GENERAL AMINO-ACID PERMEASE GAP1"/>
    <property type="match status" value="1"/>
</dbReference>
<feature type="transmembrane region" description="Helical" evidence="8">
    <location>
        <begin position="414"/>
        <end position="439"/>
    </location>
</feature>
<feature type="transmembrane region" description="Helical" evidence="8">
    <location>
        <begin position="189"/>
        <end position="209"/>
    </location>
</feature>
<gene>
    <name evidence="10" type="ORF">GSI_12713</name>
</gene>
<dbReference type="Pfam" id="PF00324">
    <property type="entry name" value="AA_permease"/>
    <property type="match status" value="1"/>
</dbReference>
<evidence type="ECO:0000256" key="5">
    <source>
        <dbReference type="ARBA" id="ARBA00022989"/>
    </source>
</evidence>
<feature type="region of interest" description="Disordered" evidence="7">
    <location>
        <begin position="1"/>
        <end position="21"/>
    </location>
</feature>
<dbReference type="InterPro" id="IPR004841">
    <property type="entry name" value="AA-permease/SLC12A_dom"/>
</dbReference>
<dbReference type="GO" id="GO:0016020">
    <property type="term" value="C:membrane"/>
    <property type="evidence" value="ECO:0007669"/>
    <property type="project" value="UniProtKB-SubCell"/>
</dbReference>
<evidence type="ECO:0000256" key="7">
    <source>
        <dbReference type="SAM" id="MobiDB-lite"/>
    </source>
</evidence>
<feature type="transmembrane region" description="Helical" evidence="8">
    <location>
        <begin position="164"/>
        <end position="183"/>
    </location>
</feature>
<accession>A0A2G8RTI3</accession>
<evidence type="ECO:0000256" key="2">
    <source>
        <dbReference type="ARBA" id="ARBA00022448"/>
    </source>
</evidence>
<comment type="caution">
    <text evidence="10">The sequence shown here is derived from an EMBL/GenBank/DDBJ whole genome shotgun (WGS) entry which is preliminary data.</text>
</comment>
<keyword evidence="3 8" id="KW-0812">Transmembrane</keyword>
<feature type="transmembrane region" description="Helical" evidence="8">
    <location>
        <begin position="460"/>
        <end position="482"/>
    </location>
</feature>